<gene>
    <name evidence="2" type="ORF">BD833_110166</name>
</gene>
<proteinExistence type="predicted"/>
<evidence type="ECO:0000256" key="1">
    <source>
        <dbReference type="SAM" id="MobiDB-lite"/>
    </source>
</evidence>
<evidence type="ECO:0000313" key="3">
    <source>
        <dbReference type="Proteomes" id="UP000322499"/>
    </source>
</evidence>
<reference evidence="2 3" key="1">
    <citation type="submission" date="2019-07" db="EMBL/GenBank/DDBJ databases">
        <title>Genomic Encyclopedia of Archaeal and Bacterial Type Strains, Phase II (KMG-II): from individual species to whole genera.</title>
        <authorList>
            <person name="Goeker M."/>
        </authorList>
    </citation>
    <scope>NUCLEOTIDE SEQUENCE [LARGE SCALE GENOMIC DNA]</scope>
    <source>
        <strain evidence="2 3">DSM 46842</strain>
    </source>
</reference>
<feature type="compositionally biased region" description="Basic residues" evidence="1">
    <location>
        <begin position="301"/>
        <end position="311"/>
    </location>
</feature>
<organism evidence="2 3">
    <name type="scientific">Blastococcus xanthinilyticus</name>
    <dbReference type="NCBI Taxonomy" id="1564164"/>
    <lineage>
        <taxon>Bacteria</taxon>
        <taxon>Bacillati</taxon>
        <taxon>Actinomycetota</taxon>
        <taxon>Actinomycetes</taxon>
        <taxon>Geodermatophilales</taxon>
        <taxon>Geodermatophilaceae</taxon>
        <taxon>Blastococcus</taxon>
    </lineage>
</organism>
<name>A0A5S5CRQ5_9ACTN</name>
<dbReference type="AlphaFoldDB" id="A0A5S5CRQ5"/>
<accession>A0A5S5CRQ5</accession>
<feature type="compositionally biased region" description="Low complexity" evidence="1">
    <location>
        <begin position="314"/>
        <end position="323"/>
    </location>
</feature>
<dbReference type="EMBL" id="VNHW01000010">
    <property type="protein sequence ID" value="TYP86275.1"/>
    <property type="molecule type" value="Genomic_DNA"/>
</dbReference>
<protein>
    <submittedName>
        <fullName evidence="2">Transcriptional regulator, AbiEi antitoxin, Type IV TA system</fullName>
    </submittedName>
</protein>
<sequence>MTEPPAVPPLLLRRDAVAGGWSDDELARAVRAGDLTRLRRGAYVDAVLPAEPAAHHALLVQATLAGLRRPAVVSHQSAAVLLGLPLWDVTLDRVHVTRPPGSCGDRSGVLSCHVARMREDEVVEVGGMRVTGPVRTLLDLARSLPHEATVVALDAALHRGLVAHEDLRARLFDIVGSPGARSAVRAVAAADGRSESVGESRSRVVLQRWTIAPSAVQFEVRAGGGRLVARTDFAWEDVGLVGEFDGRVKYGRLLRDGQEPGDAVFAEKLREDAVRDEGWDVVRWVWAELAAPHRLAAKVRRARERAGRRRSERSSGAARAGGALQDPGGARRTP</sequence>
<evidence type="ECO:0000313" key="2">
    <source>
        <dbReference type="EMBL" id="TYP86275.1"/>
    </source>
</evidence>
<feature type="region of interest" description="Disordered" evidence="1">
    <location>
        <begin position="301"/>
        <end position="334"/>
    </location>
</feature>
<comment type="caution">
    <text evidence="2">The sequence shown here is derived from an EMBL/GenBank/DDBJ whole genome shotgun (WGS) entry which is preliminary data.</text>
</comment>
<dbReference type="RefSeq" id="WP_166534137.1">
    <property type="nucleotide sequence ID" value="NZ_VNHW01000010.1"/>
</dbReference>
<dbReference type="Proteomes" id="UP000322499">
    <property type="component" value="Unassembled WGS sequence"/>
</dbReference>
<keyword evidence="3" id="KW-1185">Reference proteome</keyword>